<dbReference type="Gene3D" id="3.40.710.10">
    <property type="entry name" value="DD-peptidase/beta-lactamase superfamily"/>
    <property type="match status" value="1"/>
</dbReference>
<dbReference type="GO" id="GO:0016787">
    <property type="term" value="F:hydrolase activity"/>
    <property type="evidence" value="ECO:0007669"/>
    <property type="project" value="UniProtKB-KW"/>
</dbReference>
<dbReference type="PANTHER" id="PTHR43283">
    <property type="entry name" value="BETA-LACTAMASE-RELATED"/>
    <property type="match status" value="1"/>
</dbReference>
<feature type="domain" description="Beta-lactamase-related" evidence="2">
    <location>
        <begin position="31"/>
        <end position="371"/>
    </location>
</feature>
<dbReference type="InterPro" id="IPR001466">
    <property type="entry name" value="Beta-lactam-related"/>
</dbReference>
<dbReference type="AlphaFoldDB" id="A0A517T6R5"/>
<dbReference type="InterPro" id="IPR050789">
    <property type="entry name" value="Diverse_Enzym_Activities"/>
</dbReference>
<organism evidence="3 4">
    <name type="scientific">Calycomorphotria hydatis</name>
    <dbReference type="NCBI Taxonomy" id="2528027"/>
    <lineage>
        <taxon>Bacteria</taxon>
        <taxon>Pseudomonadati</taxon>
        <taxon>Planctomycetota</taxon>
        <taxon>Planctomycetia</taxon>
        <taxon>Planctomycetales</taxon>
        <taxon>Planctomycetaceae</taxon>
        <taxon>Calycomorphotria</taxon>
    </lineage>
</organism>
<accession>A0A517T6R5</accession>
<dbReference type="Proteomes" id="UP000319976">
    <property type="component" value="Chromosome"/>
</dbReference>
<proteinExistence type="predicted"/>
<dbReference type="OrthoDB" id="284523at2"/>
<evidence type="ECO:0000313" key="4">
    <source>
        <dbReference type="Proteomes" id="UP000319976"/>
    </source>
</evidence>
<dbReference type="PANTHER" id="PTHR43283:SF11">
    <property type="entry name" value="BETA-LACTAMASE-RELATED DOMAIN-CONTAINING PROTEIN"/>
    <property type="match status" value="1"/>
</dbReference>
<keyword evidence="1" id="KW-0378">Hydrolase</keyword>
<protein>
    <submittedName>
        <fullName evidence="3">Penicillin-binding protein 4</fullName>
    </submittedName>
</protein>
<evidence type="ECO:0000313" key="3">
    <source>
        <dbReference type="EMBL" id="QDT64062.1"/>
    </source>
</evidence>
<evidence type="ECO:0000259" key="2">
    <source>
        <dbReference type="Pfam" id="PF00144"/>
    </source>
</evidence>
<gene>
    <name evidence="3" type="primary">pbpE</name>
    <name evidence="3" type="ORF">V22_12920</name>
</gene>
<evidence type="ECO:0000256" key="1">
    <source>
        <dbReference type="ARBA" id="ARBA00022801"/>
    </source>
</evidence>
<dbReference type="KEGG" id="chya:V22_12920"/>
<name>A0A517T6R5_9PLAN</name>
<reference evidence="3 4" key="1">
    <citation type="submission" date="2019-02" db="EMBL/GenBank/DDBJ databases">
        <title>Deep-cultivation of Planctomycetes and their phenomic and genomic characterization uncovers novel biology.</title>
        <authorList>
            <person name="Wiegand S."/>
            <person name="Jogler M."/>
            <person name="Boedeker C."/>
            <person name="Pinto D."/>
            <person name="Vollmers J."/>
            <person name="Rivas-Marin E."/>
            <person name="Kohn T."/>
            <person name="Peeters S.H."/>
            <person name="Heuer A."/>
            <person name="Rast P."/>
            <person name="Oberbeckmann S."/>
            <person name="Bunk B."/>
            <person name="Jeske O."/>
            <person name="Meyerdierks A."/>
            <person name="Storesund J.E."/>
            <person name="Kallscheuer N."/>
            <person name="Luecker S."/>
            <person name="Lage O.M."/>
            <person name="Pohl T."/>
            <person name="Merkel B.J."/>
            <person name="Hornburger P."/>
            <person name="Mueller R.-W."/>
            <person name="Bruemmer F."/>
            <person name="Labrenz M."/>
            <person name="Spormann A.M."/>
            <person name="Op den Camp H."/>
            <person name="Overmann J."/>
            <person name="Amann R."/>
            <person name="Jetten M.S.M."/>
            <person name="Mascher T."/>
            <person name="Medema M.H."/>
            <person name="Devos D.P."/>
            <person name="Kaster A.-K."/>
            <person name="Ovreas L."/>
            <person name="Rohde M."/>
            <person name="Galperin M.Y."/>
            <person name="Jogler C."/>
        </authorList>
    </citation>
    <scope>NUCLEOTIDE SEQUENCE [LARGE SCALE GENOMIC DNA]</scope>
    <source>
        <strain evidence="3 4">V22</strain>
    </source>
</reference>
<dbReference type="InterPro" id="IPR012338">
    <property type="entry name" value="Beta-lactam/transpept-like"/>
</dbReference>
<dbReference type="Pfam" id="PF00144">
    <property type="entry name" value="Beta-lactamase"/>
    <property type="match status" value="1"/>
</dbReference>
<dbReference type="SUPFAM" id="SSF56601">
    <property type="entry name" value="beta-lactamase/transpeptidase-like"/>
    <property type="match status" value="1"/>
</dbReference>
<dbReference type="EMBL" id="CP036316">
    <property type="protein sequence ID" value="QDT64062.1"/>
    <property type="molecule type" value="Genomic_DNA"/>
</dbReference>
<keyword evidence="4" id="KW-1185">Reference proteome</keyword>
<sequence>MWKCEPDVSSMESDNLGDLNIDPDRWQRVIQLAEELCDSDQVPALGITVGNDSRFLTPIFRGRQQLEESHPVHDDPIFLTASITKPIVAMGVMLLVERGAITLADRVSDLLPEFRGDGRRNVRVRHLLTHTSGVPDMPTDNAEFRKQGAPLSTFLEKACGEPLLFQPGTSFCYSSMGYLLLGEIIARQSGQPAPQFLDDEFFAPLGMTSTALGAPDDWFIGESPTASRLAEIRFPEQLDYGPSGDWNSQYWRQLGAPWGGLLSTPTDLAKFATMVLNGGRLGDRQFLSPATLSCSTINQLTHLPDLPEVDRRCKPWGYGWRKQWPGHGAFFGDLVSPQAYGHWGATGALLWIDPVFSRFCVILTTEPPDGRGRILSRLSNAIAASFGI</sequence>